<dbReference type="InterPro" id="IPR052228">
    <property type="entry name" value="Sec_Metab_Biosynth_Oxidored"/>
</dbReference>
<dbReference type="EMBL" id="JACAZI010000018">
    <property type="protein sequence ID" value="KAF7341497.1"/>
    <property type="molecule type" value="Genomic_DNA"/>
</dbReference>
<evidence type="ECO:0000256" key="1">
    <source>
        <dbReference type="ARBA" id="ARBA00023002"/>
    </source>
</evidence>
<gene>
    <name evidence="2" type="ORF">MVEN_01887200</name>
</gene>
<dbReference type="Proteomes" id="UP000620124">
    <property type="component" value="Unassembled WGS sequence"/>
</dbReference>
<dbReference type="AlphaFoldDB" id="A0A8H6XJ81"/>
<dbReference type="PANTHER" id="PTHR47534">
    <property type="entry name" value="YALI0E05731P"/>
    <property type="match status" value="1"/>
</dbReference>
<evidence type="ECO:0000313" key="3">
    <source>
        <dbReference type="Proteomes" id="UP000620124"/>
    </source>
</evidence>
<reference evidence="2" key="1">
    <citation type="submission" date="2020-05" db="EMBL/GenBank/DDBJ databases">
        <title>Mycena genomes resolve the evolution of fungal bioluminescence.</title>
        <authorList>
            <person name="Tsai I.J."/>
        </authorList>
    </citation>
    <scope>NUCLEOTIDE SEQUENCE</scope>
    <source>
        <strain evidence="2">CCC161011</strain>
    </source>
</reference>
<dbReference type="Gene3D" id="3.40.50.720">
    <property type="entry name" value="NAD(P)-binding Rossmann-like Domain"/>
    <property type="match status" value="1"/>
</dbReference>
<dbReference type="SUPFAM" id="SSF51735">
    <property type="entry name" value="NAD(P)-binding Rossmann-fold domains"/>
    <property type="match status" value="1"/>
</dbReference>
<dbReference type="PANTHER" id="PTHR47534:SF3">
    <property type="entry name" value="ALCOHOL DEHYDROGENASE-LIKE C-TERMINAL DOMAIN-CONTAINING PROTEIN"/>
    <property type="match status" value="1"/>
</dbReference>
<evidence type="ECO:0000313" key="2">
    <source>
        <dbReference type="EMBL" id="KAF7341497.1"/>
    </source>
</evidence>
<protein>
    <submittedName>
        <fullName evidence="2">NAD(P)-binding protein</fullName>
    </submittedName>
</protein>
<proteinExistence type="predicted"/>
<keyword evidence="1" id="KW-0560">Oxidoreductase</keyword>
<comment type="caution">
    <text evidence="2">The sequence shown here is derived from an EMBL/GenBank/DDBJ whole genome shotgun (WGS) entry which is preliminary data.</text>
</comment>
<dbReference type="OrthoDB" id="2898509at2759"/>
<name>A0A8H6XJ81_9AGAR</name>
<dbReference type="InterPro" id="IPR036291">
    <property type="entry name" value="NAD(P)-bd_dom_sf"/>
</dbReference>
<accession>A0A8H6XJ81</accession>
<keyword evidence="3" id="KW-1185">Reference proteome</keyword>
<dbReference type="GO" id="GO:0016491">
    <property type="term" value="F:oxidoreductase activity"/>
    <property type="evidence" value="ECO:0007669"/>
    <property type="project" value="UniProtKB-KW"/>
</dbReference>
<organism evidence="2 3">
    <name type="scientific">Mycena venus</name>
    <dbReference type="NCBI Taxonomy" id="2733690"/>
    <lineage>
        <taxon>Eukaryota</taxon>
        <taxon>Fungi</taxon>
        <taxon>Dikarya</taxon>
        <taxon>Basidiomycota</taxon>
        <taxon>Agaricomycotina</taxon>
        <taxon>Agaricomycetes</taxon>
        <taxon>Agaricomycetidae</taxon>
        <taxon>Agaricales</taxon>
        <taxon>Marasmiineae</taxon>
        <taxon>Mycenaceae</taxon>
        <taxon>Mycena</taxon>
    </lineage>
</organism>
<sequence>MEQQEVTELGYGAVKKTEDSIEVKIQRNSKNQLYPPSRCLGFSGRYPLVSSHIMPSLTTVRASNASYKPTYLPVAIFLGGTSGIGRGTAEAFARHTNGLAHIILLGRNAAAAQSILASFPQAHPWLNVPAVETRVTAFPPPVDRARQGSVYRGWERSEFVECDASLVRNAHATATTLAARPDLPRVHFLILTAGYVSLGGREDTEEGLDRKLVLKYYSRWAFMGTVSENVHVAVQKFF</sequence>